<organism evidence="4 5">
    <name type="scientific">Rhodohalobacter sulfatireducens</name>
    <dbReference type="NCBI Taxonomy" id="2911366"/>
    <lineage>
        <taxon>Bacteria</taxon>
        <taxon>Pseudomonadati</taxon>
        <taxon>Balneolota</taxon>
        <taxon>Balneolia</taxon>
        <taxon>Balneolales</taxon>
        <taxon>Balneolaceae</taxon>
        <taxon>Rhodohalobacter</taxon>
    </lineage>
</organism>
<evidence type="ECO:0000313" key="4">
    <source>
        <dbReference type="EMBL" id="MCG2590433.1"/>
    </source>
</evidence>
<dbReference type="Pfam" id="PF05426">
    <property type="entry name" value="Alginate_lyase"/>
    <property type="match status" value="1"/>
</dbReference>
<dbReference type="SUPFAM" id="SSF48230">
    <property type="entry name" value="Chondroitin AC/alginate lyase"/>
    <property type="match status" value="1"/>
</dbReference>
<dbReference type="InterPro" id="IPR008397">
    <property type="entry name" value="Alginate_lyase_dom"/>
</dbReference>
<dbReference type="GO" id="GO:0016829">
    <property type="term" value="F:lyase activity"/>
    <property type="evidence" value="ECO:0007669"/>
    <property type="project" value="UniProtKB-KW"/>
</dbReference>
<reference evidence="4" key="2">
    <citation type="submission" date="2024-05" db="EMBL/GenBank/DDBJ databases">
        <title>Rhodohalobacter halophilus gen. nov., sp. nov., a moderately halophilic member of the family Balneolaceae.</title>
        <authorList>
            <person name="Xia J."/>
        </authorList>
    </citation>
    <scope>NUCLEOTIDE SEQUENCE</scope>
    <source>
        <strain evidence="4">WB101</strain>
    </source>
</reference>
<dbReference type="Proteomes" id="UP001165366">
    <property type="component" value="Unassembled WGS sequence"/>
</dbReference>
<proteinExistence type="predicted"/>
<accession>A0ABS9KHU7</accession>
<keyword evidence="1" id="KW-0732">Signal</keyword>
<reference evidence="4" key="1">
    <citation type="submission" date="2022-01" db="EMBL/GenBank/DDBJ databases">
        <authorList>
            <person name="Wang Y."/>
        </authorList>
    </citation>
    <scope>NUCLEOTIDE SEQUENCE</scope>
    <source>
        <strain evidence="4">WB101</strain>
    </source>
</reference>
<evidence type="ECO:0000256" key="2">
    <source>
        <dbReference type="ARBA" id="ARBA00023239"/>
    </source>
</evidence>
<protein>
    <submittedName>
        <fullName evidence="4">Alginate lyase family protein</fullName>
    </submittedName>
</protein>
<evidence type="ECO:0000313" key="5">
    <source>
        <dbReference type="Proteomes" id="UP001165366"/>
    </source>
</evidence>
<name>A0ABS9KHU7_9BACT</name>
<dbReference type="InterPro" id="IPR008929">
    <property type="entry name" value="Chondroitin_lyas"/>
</dbReference>
<feature type="domain" description="Alginate lyase" evidence="3">
    <location>
        <begin position="82"/>
        <end position="354"/>
    </location>
</feature>
<dbReference type="EMBL" id="JAKLWS010000032">
    <property type="protein sequence ID" value="MCG2590433.1"/>
    <property type="molecule type" value="Genomic_DNA"/>
</dbReference>
<evidence type="ECO:0000259" key="3">
    <source>
        <dbReference type="Pfam" id="PF05426"/>
    </source>
</evidence>
<sequence>MDKHRWFTVLFFAIIIGFVFPSCKDSLNIPDFTESNTGPYILNVRHMEFIKEHRDSLPIVSRDYDQLISGVDQLLDEEFAYVTEKTKLPPSGDNHDYMSLSRYAWPNDSTGVYDDIRDGQTNPEIYDYDRPKLARLSSAVYALSLAYFFSEEEKYAEKASELIHGWFLDPETHMNPNMNHAQIAFGVNNGSAQGIIDANDFIQVIEAISLLYDSPHWTSEDHIEMKKWFYKFMKWVTRNYNADAFETTNVSTWMDVQRAVYFLFTEQTEFLNSSSHITPVKKKIDTQLTSDGALPNEKSRVRSQHYVYYNMRAYMNLALVRKNRTGQDRDWPDLASQDHGGLKPALQSLISYLNGADASQYFSESDSFDNCRYLDVFKPAAVAFESEEYDMIAQQLLDSGCSDPNLTLVYPKLSDIERTVFR</sequence>
<dbReference type="Gene3D" id="1.50.10.100">
    <property type="entry name" value="Chondroitin AC/alginate lyase"/>
    <property type="match status" value="1"/>
</dbReference>
<dbReference type="RefSeq" id="WP_237855833.1">
    <property type="nucleotide sequence ID" value="NZ_JAKLWS010000032.1"/>
</dbReference>
<keyword evidence="5" id="KW-1185">Reference proteome</keyword>
<comment type="caution">
    <text evidence="4">The sequence shown here is derived from an EMBL/GenBank/DDBJ whole genome shotgun (WGS) entry which is preliminary data.</text>
</comment>
<evidence type="ECO:0000256" key="1">
    <source>
        <dbReference type="ARBA" id="ARBA00022729"/>
    </source>
</evidence>
<gene>
    <name evidence="4" type="ORF">L6773_17790</name>
</gene>
<keyword evidence="2 4" id="KW-0456">Lyase</keyword>